<dbReference type="HOGENOM" id="CLU_1697312_0_0_1"/>
<accession>E9FV38</accession>
<sequence>MADCSVVGLQESCYPHGAREVPSTEKLTTEVNDLVKKDLSEYQSIFVFVLTHGSYDRIWDVEGSNPDSVNTDNELNKNLKACWKETSKQLKGSAINGKANNRNLSEYQSIFVFVLTHGSYNRIWDVEGQRIKQEFKGMLEGDFETIKGKCHQRKS</sequence>
<proteinExistence type="predicted"/>
<dbReference type="InParanoid" id="E9FV38"/>
<dbReference type="AlphaFoldDB" id="E9FV38"/>
<name>E9FV38_DAPPU</name>
<reference evidence="1 2" key="1">
    <citation type="journal article" date="2011" name="Science">
        <title>The ecoresponsive genome of Daphnia pulex.</title>
        <authorList>
            <person name="Colbourne J.K."/>
            <person name="Pfrender M.E."/>
            <person name="Gilbert D."/>
            <person name="Thomas W.K."/>
            <person name="Tucker A."/>
            <person name="Oakley T.H."/>
            <person name="Tokishita S."/>
            <person name="Aerts A."/>
            <person name="Arnold G.J."/>
            <person name="Basu M.K."/>
            <person name="Bauer D.J."/>
            <person name="Caceres C.E."/>
            <person name="Carmel L."/>
            <person name="Casola C."/>
            <person name="Choi J.H."/>
            <person name="Detter J.C."/>
            <person name="Dong Q."/>
            <person name="Dusheyko S."/>
            <person name="Eads B.D."/>
            <person name="Frohlich T."/>
            <person name="Geiler-Samerotte K.A."/>
            <person name="Gerlach D."/>
            <person name="Hatcher P."/>
            <person name="Jogdeo S."/>
            <person name="Krijgsveld J."/>
            <person name="Kriventseva E.V."/>
            <person name="Kultz D."/>
            <person name="Laforsch C."/>
            <person name="Lindquist E."/>
            <person name="Lopez J."/>
            <person name="Manak J.R."/>
            <person name="Muller J."/>
            <person name="Pangilinan J."/>
            <person name="Patwardhan R.P."/>
            <person name="Pitluck S."/>
            <person name="Pritham E.J."/>
            <person name="Rechtsteiner A."/>
            <person name="Rho M."/>
            <person name="Rogozin I.B."/>
            <person name="Sakarya O."/>
            <person name="Salamov A."/>
            <person name="Schaack S."/>
            <person name="Shapiro H."/>
            <person name="Shiga Y."/>
            <person name="Skalitzky C."/>
            <person name="Smith Z."/>
            <person name="Souvorov A."/>
            <person name="Sung W."/>
            <person name="Tang Z."/>
            <person name="Tsuchiya D."/>
            <person name="Tu H."/>
            <person name="Vos H."/>
            <person name="Wang M."/>
            <person name="Wolf Y.I."/>
            <person name="Yamagata H."/>
            <person name="Yamada T."/>
            <person name="Ye Y."/>
            <person name="Shaw J.R."/>
            <person name="Andrews J."/>
            <person name="Crease T.J."/>
            <person name="Tang H."/>
            <person name="Lucas S.M."/>
            <person name="Robertson H.M."/>
            <person name="Bork P."/>
            <person name="Koonin E.V."/>
            <person name="Zdobnov E.M."/>
            <person name="Grigoriev I.V."/>
            <person name="Lynch M."/>
            <person name="Boore J.L."/>
        </authorList>
    </citation>
    <scope>NUCLEOTIDE SEQUENCE [LARGE SCALE GENOMIC DNA]</scope>
</reference>
<keyword evidence="2" id="KW-1185">Reference proteome</keyword>
<evidence type="ECO:0000313" key="1">
    <source>
        <dbReference type="EMBL" id="EFX88489.1"/>
    </source>
</evidence>
<dbReference type="KEGG" id="dpx:DAPPUDRAFT_233550"/>
<organism evidence="1 2">
    <name type="scientific">Daphnia pulex</name>
    <name type="common">Water flea</name>
    <dbReference type="NCBI Taxonomy" id="6669"/>
    <lineage>
        <taxon>Eukaryota</taxon>
        <taxon>Metazoa</taxon>
        <taxon>Ecdysozoa</taxon>
        <taxon>Arthropoda</taxon>
        <taxon>Crustacea</taxon>
        <taxon>Branchiopoda</taxon>
        <taxon>Diplostraca</taxon>
        <taxon>Cladocera</taxon>
        <taxon>Anomopoda</taxon>
        <taxon>Daphniidae</taxon>
        <taxon>Daphnia</taxon>
    </lineage>
</organism>
<dbReference type="EMBL" id="GL732525">
    <property type="protein sequence ID" value="EFX88489.1"/>
    <property type="molecule type" value="Genomic_DNA"/>
</dbReference>
<evidence type="ECO:0000313" key="2">
    <source>
        <dbReference type="Proteomes" id="UP000000305"/>
    </source>
</evidence>
<protein>
    <submittedName>
        <fullName evidence="1">Uncharacterized protein</fullName>
    </submittedName>
</protein>
<dbReference type="Proteomes" id="UP000000305">
    <property type="component" value="Unassembled WGS sequence"/>
</dbReference>
<gene>
    <name evidence="1" type="ORF">DAPPUDRAFT_233550</name>
</gene>